<reference evidence="3" key="1">
    <citation type="submission" date="2020-02" db="EMBL/GenBank/DDBJ databases">
        <authorList>
            <person name="Enbody D E."/>
            <person name="Pettersson E M."/>
        </authorList>
    </citation>
    <scope>NUCLEOTIDE SEQUENCE [LARGE SCALE GENOMIC DNA]</scope>
</reference>
<keyword evidence="4" id="KW-1185">Reference proteome</keyword>
<feature type="transmembrane region" description="Helical" evidence="2">
    <location>
        <begin position="61"/>
        <end position="83"/>
    </location>
</feature>
<name>A0A8U8BZP1_GEOPR</name>
<evidence type="ECO:0000256" key="2">
    <source>
        <dbReference type="SAM" id="Phobius"/>
    </source>
</evidence>
<keyword evidence="2" id="KW-0812">Transmembrane</keyword>
<organism evidence="3 4">
    <name type="scientific">Geospiza parvula</name>
    <name type="common">Small tree-finch</name>
    <name type="synonym">Camarhynchus parvulus</name>
    <dbReference type="NCBI Taxonomy" id="87175"/>
    <lineage>
        <taxon>Eukaryota</taxon>
        <taxon>Metazoa</taxon>
        <taxon>Chordata</taxon>
        <taxon>Craniata</taxon>
        <taxon>Vertebrata</taxon>
        <taxon>Euteleostomi</taxon>
        <taxon>Archelosauria</taxon>
        <taxon>Archosauria</taxon>
        <taxon>Dinosauria</taxon>
        <taxon>Saurischia</taxon>
        <taxon>Theropoda</taxon>
        <taxon>Coelurosauria</taxon>
        <taxon>Aves</taxon>
        <taxon>Neognathae</taxon>
        <taxon>Neoaves</taxon>
        <taxon>Telluraves</taxon>
        <taxon>Australaves</taxon>
        <taxon>Passeriformes</taxon>
        <taxon>Thraupidae</taxon>
        <taxon>Camarhynchus</taxon>
    </lineage>
</organism>
<feature type="region of interest" description="Disordered" evidence="1">
    <location>
        <begin position="96"/>
        <end position="134"/>
    </location>
</feature>
<reference evidence="3" key="3">
    <citation type="submission" date="2025-09" db="UniProtKB">
        <authorList>
            <consortium name="Ensembl"/>
        </authorList>
    </citation>
    <scope>IDENTIFICATION</scope>
</reference>
<sequence>GTPESPESPPAYGPPATSYGPPTGDYGYDFGARSPPPGSYYIEDVPQHFYKWSSPPGLVRLLEGAVMLLCIAVFACVASTLAWDYGYGYGGELLGGQRPPGGDRDHWEGTGTIGRGWGPPEDRDYRRGGTTRGY</sequence>
<keyword evidence="2" id="KW-1133">Transmembrane helix</keyword>
<feature type="compositionally biased region" description="Pro residues" evidence="1">
    <location>
        <begin position="1"/>
        <end position="13"/>
    </location>
</feature>
<feature type="region of interest" description="Disordered" evidence="1">
    <location>
        <begin position="1"/>
        <end position="31"/>
    </location>
</feature>
<evidence type="ECO:0000313" key="3">
    <source>
        <dbReference type="Ensembl" id="ENSCPVP00000026974.1"/>
    </source>
</evidence>
<reference evidence="3" key="2">
    <citation type="submission" date="2025-08" db="UniProtKB">
        <authorList>
            <consortium name="Ensembl"/>
        </authorList>
    </citation>
    <scope>IDENTIFICATION</scope>
</reference>
<keyword evidence="2" id="KW-0472">Membrane</keyword>
<accession>A0A8U8BZP1</accession>
<dbReference type="AlphaFoldDB" id="A0A8U8BZP1"/>
<dbReference type="Ensembl" id="ENSCPVT00000027979.1">
    <property type="protein sequence ID" value="ENSCPVP00000026974.1"/>
    <property type="gene ID" value="ENSCPVG00000017761.1"/>
</dbReference>
<evidence type="ECO:0000313" key="4">
    <source>
        <dbReference type="Proteomes" id="UP000694382"/>
    </source>
</evidence>
<protein>
    <submittedName>
        <fullName evidence="3">Uncharacterized protein</fullName>
    </submittedName>
</protein>
<proteinExistence type="predicted"/>
<dbReference type="Proteomes" id="UP000694382">
    <property type="component" value="Chromosome 28"/>
</dbReference>
<evidence type="ECO:0000256" key="1">
    <source>
        <dbReference type="SAM" id="MobiDB-lite"/>
    </source>
</evidence>